<evidence type="ECO:0000259" key="10">
    <source>
        <dbReference type="PROSITE" id="PS52004"/>
    </source>
</evidence>
<dbReference type="Gene3D" id="3.40.47.10">
    <property type="match status" value="1"/>
</dbReference>
<dbReference type="InterPro" id="IPR014043">
    <property type="entry name" value="Acyl_transferase_dom"/>
</dbReference>
<name>A0ABV3K523_STRON</name>
<evidence type="ECO:0000313" key="13">
    <source>
        <dbReference type="Proteomes" id="UP001552594"/>
    </source>
</evidence>
<evidence type="ECO:0000256" key="8">
    <source>
        <dbReference type="PROSITE-ProRule" id="PRU01363"/>
    </source>
</evidence>
<dbReference type="InterPro" id="IPR049900">
    <property type="entry name" value="PKS_mFAS_DH"/>
</dbReference>
<feature type="non-terminal residue" evidence="12">
    <location>
        <position position="994"/>
    </location>
</feature>
<evidence type="ECO:0000256" key="5">
    <source>
        <dbReference type="ARBA" id="ARBA00022679"/>
    </source>
</evidence>
<evidence type="ECO:0000256" key="2">
    <source>
        <dbReference type="ARBA" id="ARBA00004792"/>
    </source>
</evidence>
<comment type="cofactor">
    <cofactor evidence="1">
        <name>pantetheine 4'-phosphate</name>
        <dbReference type="ChEBI" id="CHEBI:47942"/>
    </cofactor>
</comment>
<keyword evidence="5" id="KW-0808">Transferase</keyword>
<feature type="domain" description="PKS/mFAS DH" evidence="11">
    <location>
        <begin position="854"/>
        <end position="994"/>
    </location>
</feature>
<evidence type="ECO:0000259" key="11">
    <source>
        <dbReference type="PROSITE" id="PS52019"/>
    </source>
</evidence>
<comment type="caution">
    <text evidence="12">The sequence shown here is derived from an EMBL/GenBank/DDBJ whole genome shotgun (WGS) entry which is preliminary data.</text>
</comment>
<keyword evidence="7" id="KW-0012">Acyltransferase</keyword>
<dbReference type="Pfam" id="PF00109">
    <property type="entry name" value="ketoacyl-synt"/>
    <property type="match status" value="1"/>
</dbReference>
<dbReference type="SUPFAM" id="SSF53901">
    <property type="entry name" value="Thiolase-like"/>
    <property type="match status" value="1"/>
</dbReference>
<dbReference type="Pfam" id="PF21089">
    <property type="entry name" value="PKS_DH_N"/>
    <property type="match status" value="1"/>
</dbReference>
<protein>
    <submittedName>
        <fullName evidence="12">Type I polyketide synthase</fullName>
    </submittedName>
</protein>
<dbReference type="SUPFAM" id="SSF52151">
    <property type="entry name" value="FabD/lysophospholipase-like"/>
    <property type="match status" value="1"/>
</dbReference>
<dbReference type="PROSITE" id="PS52019">
    <property type="entry name" value="PKS_MFAS_DH"/>
    <property type="match status" value="1"/>
</dbReference>
<dbReference type="Gene3D" id="3.40.366.10">
    <property type="entry name" value="Malonyl-Coenzyme A Acyl Carrier Protein, domain 2"/>
    <property type="match status" value="2"/>
</dbReference>
<dbReference type="InterPro" id="IPR049552">
    <property type="entry name" value="PKS_DH_N"/>
</dbReference>
<keyword evidence="6" id="KW-0511">Multifunctional enzyme</keyword>
<dbReference type="Pfam" id="PF08990">
    <property type="entry name" value="Docking"/>
    <property type="match status" value="1"/>
</dbReference>
<keyword evidence="3" id="KW-0596">Phosphopantetheine</keyword>
<dbReference type="InterPro" id="IPR020807">
    <property type="entry name" value="PKS_DH"/>
</dbReference>
<organism evidence="12 13">
    <name type="scientific">Streptomyces orinoci</name>
    <name type="common">Streptoverticillium orinoci</name>
    <dbReference type="NCBI Taxonomy" id="67339"/>
    <lineage>
        <taxon>Bacteria</taxon>
        <taxon>Bacillati</taxon>
        <taxon>Actinomycetota</taxon>
        <taxon>Actinomycetes</taxon>
        <taxon>Kitasatosporales</taxon>
        <taxon>Streptomycetaceae</taxon>
        <taxon>Streptomyces</taxon>
    </lineage>
</organism>
<dbReference type="PROSITE" id="PS52004">
    <property type="entry name" value="KS3_2"/>
    <property type="match status" value="1"/>
</dbReference>
<dbReference type="PROSITE" id="PS00606">
    <property type="entry name" value="KS3_1"/>
    <property type="match status" value="1"/>
</dbReference>
<dbReference type="SMART" id="SM00827">
    <property type="entry name" value="PKS_AT"/>
    <property type="match status" value="1"/>
</dbReference>
<sequence length="994" mass="104715">MTASHDELVDALRAALKDNQRLRAAAAEAEHDSGPIAIVGMACRYPGGVESPQDLWQLVADERDVIGPFPEDRGWDLSSLYDPDSQRPWTSYVKEGGFLDNATGFDAEFFQISPREAHAMDPQHRLLLETAWEAFENAGIVPAALHGSRTGVFVGTMYDDYGYRVLPSPVEYEGYMALGSASGFASGRIAHSFGFEGPAMTVDTACSSSLVAIHLAAQALRRGECSLALAGGATTMATPVSFVEFSRQHGLAPDGRCKAFAASADGTAWSEGVGMLLLERLSDAHRHNHPILAVIRGSALNHDGAGSGLTAPNGPSQQAVIRAALTDAHLTPDTIDAIEAHGTGTALGDPIEAHALLATYGTNRTPQHPLHLGTIKSNIGHTQAAAGVAGIIKMTMAIHHGLLPKTLHTDQPSPRIDWSQGHLALLTHTQPWPHHTRPRRAAISSFGLSGTNAHLILEQPPQPTPTTTDKGKDAAPLSVVPVLLSGHNPAALQAQARRVLDSLTAASAAPTDLLDLGFSLATTRSHLTHRAVLLPREEGGLLDGLHALAADPDAAAAVRGRATEGRTALLFSGHGIQRPGTGRELYLTFPAFASAFDAVCRVLDAHLDQPLRTVLFDSEAALLDRSEYSQLALFAHQVALFRLLESCGVAPAAVIGHSVGAIAAVHAAGVLSLADAAELAVAHSRSAKGLPGSGAAVVKHLSFREPEVTVVSGLTGQAMRESEFADPDYWARQAVETFRFEDGVHSLSGLGCNRLVEVGPSDELTDMVADCFAGQAAPTAIAAQRDQEPETTMLVTALARLHAVGADVGWAAVFAGRGARRIPLPTYAFQRRRYWIDAPQRTTARSAGITDLDHPILAAAAEVPAPDGVMFTGRLSHATLPWLADYQVAGRTLLPGTALLDAVVSAARVTGGDTVEELVHGDPLAVPDNAEFDLRIFIAAADADGRSAVTVHARRADTEKSAWTQCAHGTIVRHGVEPGTEPRGGGGPGRPAPR</sequence>
<dbReference type="InterPro" id="IPR020841">
    <property type="entry name" value="PKS_Beta-ketoAc_synthase_dom"/>
</dbReference>
<reference evidence="12 13" key="1">
    <citation type="submission" date="2024-06" db="EMBL/GenBank/DDBJ databases">
        <title>The Natural Products Discovery Center: Release of the First 8490 Sequenced Strains for Exploring Actinobacteria Biosynthetic Diversity.</title>
        <authorList>
            <person name="Kalkreuter E."/>
            <person name="Kautsar S.A."/>
            <person name="Yang D."/>
            <person name="Bader C.D."/>
            <person name="Teijaro C.N."/>
            <person name="Fluegel L."/>
            <person name="Davis C.M."/>
            <person name="Simpson J.R."/>
            <person name="Lauterbach L."/>
            <person name="Steele A.D."/>
            <person name="Gui C."/>
            <person name="Meng S."/>
            <person name="Li G."/>
            <person name="Viehrig K."/>
            <person name="Ye F."/>
            <person name="Su P."/>
            <person name="Kiefer A.F."/>
            <person name="Nichols A."/>
            <person name="Cepeda A.J."/>
            <person name="Yan W."/>
            <person name="Fan B."/>
            <person name="Jiang Y."/>
            <person name="Adhikari A."/>
            <person name="Zheng C.-J."/>
            <person name="Schuster L."/>
            <person name="Cowan T.M."/>
            <person name="Smanski M.J."/>
            <person name="Chevrette M.G."/>
            <person name="De Carvalho L.P.S."/>
            <person name="Shen B."/>
        </authorList>
    </citation>
    <scope>NUCLEOTIDE SEQUENCE [LARGE SCALE GENOMIC DNA]</scope>
    <source>
        <strain evidence="12 13">NPDC052347</strain>
    </source>
</reference>
<dbReference type="PANTHER" id="PTHR43775:SF51">
    <property type="entry name" value="INACTIVE PHENOLPHTHIOCEROL SYNTHESIS POLYKETIDE SYNTHASE TYPE I PKS1-RELATED"/>
    <property type="match status" value="1"/>
</dbReference>
<evidence type="ECO:0000256" key="6">
    <source>
        <dbReference type="ARBA" id="ARBA00023268"/>
    </source>
</evidence>
<dbReference type="Pfam" id="PF16197">
    <property type="entry name" value="KAsynt_C_assoc"/>
    <property type="match status" value="1"/>
</dbReference>
<proteinExistence type="predicted"/>
<dbReference type="Pfam" id="PF00698">
    <property type="entry name" value="Acyl_transf_1"/>
    <property type="match status" value="1"/>
</dbReference>
<feature type="region of interest" description="N-terminal hotdog fold" evidence="8">
    <location>
        <begin position="854"/>
        <end position="978"/>
    </location>
</feature>
<dbReference type="PANTHER" id="PTHR43775">
    <property type="entry name" value="FATTY ACID SYNTHASE"/>
    <property type="match status" value="1"/>
</dbReference>
<keyword evidence="4" id="KW-0597">Phosphoprotein</keyword>
<dbReference type="SMART" id="SM00826">
    <property type="entry name" value="PKS_DH"/>
    <property type="match status" value="1"/>
</dbReference>
<evidence type="ECO:0000256" key="1">
    <source>
        <dbReference type="ARBA" id="ARBA00001957"/>
    </source>
</evidence>
<dbReference type="InterPro" id="IPR014031">
    <property type="entry name" value="Ketoacyl_synth_C"/>
</dbReference>
<gene>
    <name evidence="12" type="ORF">AB0L16_27800</name>
</gene>
<evidence type="ECO:0000256" key="7">
    <source>
        <dbReference type="ARBA" id="ARBA00023315"/>
    </source>
</evidence>
<feature type="domain" description="Ketosynthase family 3 (KS3)" evidence="10">
    <location>
        <begin position="33"/>
        <end position="459"/>
    </location>
</feature>
<dbReference type="InterPro" id="IPR018201">
    <property type="entry name" value="Ketoacyl_synth_AS"/>
</dbReference>
<dbReference type="InterPro" id="IPR032821">
    <property type="entry name" value="PKS_assoc"/>
</dbReference>
<dbReference type="Gene3D" id="3.30.70.3290">
    <property type="match status" value="2"/>
</dbReference>
<comment type="pathway">
    <text evidence="2">Antibiotic biosynthesis.</text>
</comment>
<evidence type="ECO:0000256" key="3">
    <source>
        <dbReference type="ARBA" id="ARBA00022450"/>
    </source>
</evidence>
<dbReference type="InterPro" id="IPR016035">
    <property type="entry name" value="Acyl_Trfase/lysoPLipase"/>
</dbReference>
<dbReference type="InterPro" id="IPR050091">
    <property type="entry name" value="PKS_NRPS_Biosynth_Enz"/>
</dbReference>
<dbReference type="CDD" id="cd00833">
    <property type="entry name" value="PKS"/>
    <property type="match status" value="1"/>
</dbReference>
<dbReference type="Gene3D" id="3.10.129.110">
    <property type="entry name" value="Polyketide synthase dehydratase"/>
    <property type="match status" value="1"/>
</dbReference>
<feature type="compositionally biased region" description="Gly residues" evidence="9">
    <location>
        <begin position="982"/>
        <end position="994"/>
    </location>
</feature>
<dbReference type="InterPro" id="IPR001227">
    <property type="entry name" value="Ac_transferase_dom_sf"/>
</dbReference>
<dbReference type="Proteomes" id="UP001552594">
    <property type="component" value="Unassembled WGS sequence"/>
</dbReference>
<keyword evidence="13" id="KW-1185">Reference proteome</keyword>
<evidence type="ECO:0000256" key="4">
    <source>
        <dbReference type="ARBA" id="ARBA00022553"/>
    </source>
</evidence>
<dbReference type="EMBL" id="JBFAUK010000029">
    <property type="protein sequence ID" value="MEV5510184.1"/>
    <property type="molecule type" value="Genomic_DNA"/>
</dbReference>
<dbReference type="InterPro" id="IPR015083">
    <property type="entry name" value="NorB/c/GfsB-D-like_docking"/>
</dbReference>
<dbReference type="InterPro" id="IPR016039">
    <property type="entry name" value="Thiolase-like"/>
</dbReference>
<comment type="caution">
    <text evidence="8">Lacks conserved residue(s) required for the propagation of feature annotation.</text>
</comment>
<evidence type="ECO:0000313" key="12">
    <source>
        <dbReference type="EMBL" id="MEV5510184.1"/>
    </source>
</evidence>
<accession>A0ABV3K523</accession>
<dbReference type="SMART" id="SM00825">
    <property type="entry name" value="PKS_KS"/>
    <property type="match status" value="1"/>
</dbReference>
<evidence type="ECO:0000256" key="9">
    <source>
        <dbReference type="SAM" id="MobiDB-lite"/>
    </source>
</evidence>
<dbReference type="InterPro" id="IPR042104">
    <property type="entry name" value="PKS_dehydratase_sf"/>
</dbReference>
<dbReference type="InterPro" id="IPR014030">
    <property type="entry name" value="Ketoacyl_synth_N"/>
</dbReference>
<feature type="region of interest" description="Disordered" evidence="9">
    <location>
        <begin position="973"/>
        <end position="994"/>
    </location>
</feature>
<dbReference type="Pfam" id="PF02801">
    <property type="entry name" value="Ketoacyl-synt_C"/>
    <property type="match status" value="1"/>
</dbReference>